<gene>
    <name evidence="3" type="ORF">RJN63_27390</name>
</gene>
<evidence type="ECO:0000259" key="2">
    <source>
        <dbReference type="Pfam" id="PF08929"/>
    </source>
</evidence>
<evidence type="ECO:0000259" key="1">
    <source>
        <dbReference type="Pfam" id="PF08928"/>
    </source>
</evidence>
<dbReference type="InterPro" id="IPR015025">
    <property type="entry name" value="PoNi_C"/>
</dbReference>
<protein>
    <submittedName>
        <fullName evidence="3">DUF1911 domain-containing protein</fullName>
    </submittedName>
</protein>
<dbReference type="InterPro" id="IPR015024">
    <property type="entry name" value="PoNi_N"/>
</dbReference>
<proteinExistence type="predicted"/>
<feature type="domain" description="PoNi C-terminal" evidence="2">
    <location>
        <begin position="184"/>
        <end position="296"/>
    </location>
</feature>
<dbReference type="Gene3D" id="1.10.3920.10">
    <property type="entry name" value="PA2201 C-terminal domain-like"/>
    <property type="match status" value="1"/>
</dbReference>
<dbReference type="SUPFAM" id="SSF140731">
    <property type="entry name" value="PA2201 C-terminal domain-like"/>
    <property type="match status" value="1"/>
</dbReference>
<dbReference type="EMBL" id="JAVRAA010000024">
    <property type="protein sequence ID" value="MDT0340585.1"/>
    <property type="molecule type" value="Genomic_DNA"/>
</dbReference>
<dbReference type="RefSeq" id="WP_310838533.1">
    <property type="nucleotide sequence ID" value="NZ_JAVLSM010000016.1"/>
</dbReference>
<accession>A0AAE4K7H0</accession>
<dbReference type="InterPro" id="IPR028983">
    <property type="entry name" value="PA2201-like_C"/>
</dbReference>
<name>A0AAE4K7H0_9BURK</name>
<organism evidence="3">
    <name type="scientific">Herbaspirillum huttiense subsp. nephrolepidis</name>
    <dbReference type="NCBI Taxonomy" id="3075126"/>
    <lineage>
        <taxon>Bacteria</taxon>
        <taxon>Pseudomonadati</taxon>
        <taxon>Pseudomonadota</taxon>
        <taxon>Betaproteobacteria</taxon>
        <taxon>Burkholderiales</taxon>
        <taxon>Oxalobacteraceae</taxon>
        <taxon>Herbaspirillum</taxon>
    </lineage>
</organism>
<sequence length="328" mass="37758">MGGDASDIFFKSEFGGSNTVIRDAWGNDIYWNDCNVFWDRAIADSWQRIAEPSKNPSYRPQYVWDTGMSTLRQLLCLFSSGALVSHLSQHFGRILEAWELSNKLAFELNAQLKPGQGWDHRHVLRAPSISEDSRSHGDPRAWIFRLSDLNHYNWCFWLVALALLLEVPDEEWRRLIALIGEEGHDVLLDKVMATRQPDRIIGTTLLHHKPYARLLAAIEAHEEQQAGKLFAFVDHWYAELQRKGNDELWWYLFADPVKHPLEKGSYFGRWCLEAAVAAKAFHMDDSLCIGHESYPSAFLGLDGPGAHLNVEPKKPRLWQSWLKSLRSY</sequence>
<comment type="caution">
    <text evidence="3">The sequence shown here is derived from an EMBL/GenBank/DDBJ whole genome shotgun (WGS) entry which is preliminary data.</text>
</comment>
<dbReference type="Pfam" id="PF08929">
    <property type="entry name" value="PoNi_C"/>
    <property type="match status" value="1"/>
</dbReference>
<dbReference type="Pfam" id="PF08928">
    <property type="entry name" value="PoNi_N"/>
    <property type="match status" value="1"/>
</dbReference>
<feature type="domain" description="PoNi N-terminal" evidence="1">
    <location>
        <begin position="22"/>
        <end position="176"/>
    </location>
</feature>
<reference evidence="3" key="1">
    <citation type="submission" date="2023-02" db="EMBL/GenBank/DDBJ databases">
        <title>Description of Herbaspirillum huttiense subsp. nephrolepsisexaltata and Herbaspirillum huttiense subsp. lycopersicon.</title>
        <authorList>
            <person name="Poudel M."/>
            <person name="Sharma A."/>
            <person name="Goss E."/>
            <person name="Tapia J.H."/>
            <person name="Harmon C.M."/>
            <person name="Jones J.B."/>
        </authorList>
    </citation>
    <scope>NUCLEOTIDE SEQUENCE</scope>
    <source>
        <strain evidence="3">NC40101</strain>
    </source>
</reference>
<evidence type="ECO:0000313" key="3">
    <source>
        <dbReference type="EMBL" id="MDT0340585.1"/>
    </source>
</evidence>
<dbReference type="AlphaFoldDB" id="A0AAE4K7H0"/>